<gene>
    <name evidence="5" type="ordered locus">TERTU_3530</name>
</gene>
<dbReference type="GO" id="GO:0010181">
    <property type="term" value="F:FMN binding"/>
    <property type="evidence" value="ECO:0007669"/>
    <property type="project" value="InterPro"/>
</dbReference>
<dbReference type="HOGENOM" id="CLU_051402_4_1_6"/>
<name>C5BRF3_TERTT</name>
<dbReference type="GO" id="GO:0016491">
    <property type="term" value="F:oxidoreductase activity"/>
    <property type="evidence" value="ECO:0007669"/>
    <property type="project" value="TreeGrafter"/>
</dbReference>
<evidence type="ECO:0000313" key="5">
    <source>
        <dbReference type="EMBL" id="ACR14178.1"/>
    </source>
</evidence>
<proteinExistence type="predicted"/>
<dbReference type="Gene3D" id="3.40.50.360">
    <property type="match status" value="1"/>
</dbReference>
<dbReference type="STRING" id="377629.TERTU_3530"/>
<dbReference type="PANTHER" id="PTHR19384:SF128">
    <property type="entry name" value="NADPH OXIDOREDUCTASE A"/>
    <property type="match status" value="1"/>
</dbReference>
<evidence type="ECO:0000256" key="1">
    <source>
        <dbReference type="ARBA" id="ARBA00001917"/>
    </source>
</evidence>
<dbReference type="PROSITE" id="PS50902">
    <property type="entry name" value="FLAVODOXIN_LIKE"/>
    <property type="match status" value="1"/>
</dbReference>
<dbReference type="Pfam" id="PF00258">
    <property type="entry name" value="Flavodoxin_1"/>
    <property type="match status" value="1"/>
</dbReference>
<dbReference type="KEGG" id="ttu:TERTU_3530"/>
<organism evidence="5 6">
    <name type="scientific">Teredinibacter turnerae (strain ATCC 39867 / T7901)</name>
    <dbReference type="NCBI Taxonomy" id="377629"/>
    <lineage>
        <taxon>Bacteria</taxon>
        <taxon>Pseudomonadati</taxon>
        <taxon>Pseudomonadota</taxon>
        <taxon>Gammaproteobacteria</taxon>
        <taxon>Cellvibrionales</taxon>
        <taxon>Cellvibrionaceae</taxon>
        <taxon>Teredinibacter</taxon>
    </lineage>
</organism>
<evidence type="ECO:0000256" key="2">
    <source>
        <dbReference type="ARBA" id="ARBA00022630"/>
    </source>
</evidence>
<comment type="cofactor">
    <cofactor evidence="1">
        <name>FMN</name>
        <dbReference type="ChEBI" id="CHEBI:58210"/>
    </cofactor>
</comment>
<dbReference type="GO" id="GO:0050660">
    <property type="term" value="F:flavin adenine dinucleotide binding"/>
    <property type="evidence" value="ECO:0007669"/>
    <property type="project" value="TreeGrafter"/>
</dbReference>
<keyword evidence="2" id="KW-0285">Flavoprotein</keyword>
<keyword evidence="6" id="KW-1185">Reference proteome</keyword>
<accession>C5BRF3</accession>
<feature type="domain" description="Flavodoxin-like" evidence="4">
    <location>
        <begin position="4"/>
        <end position="144"/>
    </location>
</feature>
<dbReference type="InterPro" id="IPR029039">
    <property type="entry name" value="Flavoprotein-like_sf"/>
</dbReference>
<dbReference type="PANTHER" id="PTHR19384">
    <property type="entry name" value="NITRIC OXIDE SYNTHASE-RELATED"/>
    <property type="match status" value="1"/>
</dbReference>
<dbReference type="EMBL" id="CP001614">
    <property type="protein sequence ID" value="ACR14178.1"/>
    <property type="molecule type" value="Genomic_DNA"/>
</dbReference>
<dbReference type="OrthoDB" id="359268at2"/>
<evidence type="ECO:0000259" key="4">
    <source>
        <dbReference type="PROSITE" id="PS50902"/>
    </source>
</evidence>
<keyword evidence="3" id="KW-0288">FMN</keyword>
<sequence length="146" mass="15855">MACVQLIVGTVGGTAWKTAQAAAVILNQLGHSARVNEESQPKDLLNPEEMLLICTSTTGNGELPPNIRALYSVLDDEAVQLTGRRYGVIALGDTGYPRFAHAAFLLEDALYRCGATRVGEILRLDAQVDDRPHVTAAHWVKDWINS</sequence>
<protein>
    <submittedName>
        <fullName evidence="5">YbhB and YbcL</fullName>
    </submittedName>
</protein>
<dbReference type="AlphaFoldDB" id="C5BRF3"/>
<dbReference type="Proteomes" id="UP000009080">
    <property type="component" value="Chromosome"/>
</dbReference>
<evidence type="ECO:0000256" key="3">
    <source>
        <dbReference type="ARBA" id="ARBA00022643"/>
    </source>
</evidence>
<reference evidence="5 6" key="1">
    <citation type="journal article" date="2009" name="PLoS ONE">
        <title>The complete genome of Teredinibacter turnerae T7901: an intracellular endosymbiont of marine wood-boring bivalves (shipworms).</title>
        <authorList>
            <person name="Yang J.C."/>
            <person name="Madupu R."/>
            <person name="Durkin A.S."/>
            <person name="Ekborg N.A."/>
            <person name="Pedamallu C.S."/>
            <person name="Hostetler J.B."/>
            <person name="Radune D."/>
            <person name="Toms B.S."/>
            <person name="Henrissat B."/>
            <person name="Coutinho P.M."/>
            <person name="Schwarz S."/>
            <person name="Field L."/>
            <person name="Trindade-Silva A.E."/>
            <person name="Soares C.A.G."/>
            <person name="Elshahawi S."/>
            <person name="Hanora A."/>
            <person name="Schmidt E.W."/>
            <person name="Haygood M.G."/>
            <person name="Posfai J."/>
            <person name="Benner J."/>
            <person name="Madinger C."/>
            <person name="Nove J."/>
            <person name="Anton B."/>
            <person name="Chaudhary K."/>
            <person name="Foster J."/>
            <person name="Holman A."/>
            <person name="Kumar S."/>
            <person name="Lessard P.A."/>
            <person name="Luyten Y.A."/>
            <person name="Slatko B."/>
            <person name="Wood N."/>
            <person name="Wu B."/>
            <person name="Teplitski M."/>
            <person name="Mougous J.D."/>
            <person name="Ward N."/>
            <person name="Eisen J.A."/>
            <person name="Badger J.H."/>
            <person name="Distel D.L."/>
        </authorList>
    </citation>
    <scope>NUCLEOTIDE SEQUENCE [LARGE SCALE GENOMIC DNA]</scope>
    <source>
        <strain evidence="6">ATCC 39867 / T7901</strain>
    </source>
</reference>
<dbReference type="GO" id="GO:0005829">
    <property type="term" value="C:cytosol"/>
    <property type="evidence" value="ECO:0007669"/>
    <property type="project" value="TreeGrafter"/>
</dbReference>
<dbReference type="RefSeq" id="WP_015820294.1">
    <property type="nucleotide sequence ID" value="NC_012997.1"/>
</dbReference>
<dbReference type="SUPFAM" id="SSF52218">
    <property type="entry name" value="Flavoproteins"/>
    <property type="match status" value="1"/>
</dbReference>
<evidence type="ECO:0000313" key="6">
    <source>
        <dbReference type="Proteomes" id="UP000009080"/>
    </source>
</evidence>
<dbReference type="InterPro" id="IPR008254">
    <property type="entry name" value="Flavodoxin/NO_synth"/>
</dbReference>
<dbReference type="eggNOG" id="COG0369">
    <property type="taxonomic scope" value="Bacteria"/>
</dbReference>